<proteinExistence type="predicted"/>
<accession>A0A2J6SN83</accession>
<dbReference type="EMBL" id="KZ613912">
    <property type="protein sequence ID" value="PMD52218.1"/>
    <property type="molecule type" value="Genomic_DNA"/>
</dbReference>
<dbReference type="Proteomes" id="UP000235371">
    <property type="component" value="Unassembled WGS sequence"/>
</dbReference>
<protein>
    <submittedName>
        <fullName evidence="1">Uncharacterized protein</fullName>
    </submittedName>
</protein>
<dbReference type="RefSeq" id="XP_024729122.1">
    <property type="nucleotide sequence ID" value="XM_024871365.1"/>
</dbReference>
<gene>
    <name evidence="1" type="ORF">K444DRAFT_256677</name>
</gene>
<name>A0A2J6SN83_9HELO</name>
<dbReference type="InParanoid" id="A0A2J6SN83"/>
<keyword evidence="2" id="KW-1185">Reference proteome</keyword>
<dbReference type="AlphaFoldDB" id="A0A2J6SN83"/>
<sequence length="285" mass="32317">MDPGVFYRRDQAAFFRGWENAEHSLIPEARPCSATEILHFSRPEKIGVKHEEVTDENAVQWASRSFDSEMDASARILLAPARSSSLNEAGKYVFPTPDTLPPFKPETFNLVGDILKLHPGGCVRNAQFSQVSKLVASQDITSIYIETLSHRECWIRLFVTFNSRNFTTTSLLLHLLPTERAFIEQKLGDAALQPLMHHPLFTPTLVMELLFQEASEYLHLVYCNSVGLYIAAELHTNEGYRHLKKEDLDMEEASETALGHEQHILILCEKIESNLKIEHASIQQA</sequence>
<dbReference type="GeneID" id="36579447"/>
<evidence type="ECO:0000313" key="2">
    <source>
        <dbReference type="Proteomes" id="UP000235371"/>
    </source>
</evidence>
<organism evidence="1 2">
    <name type="scientific">Hyaloscypha bicolor E</name>
    <dbReference type="NCBI Taxonomy" id="1095630"/>
    <lineage>
        <taxon>Eukaryota</taxon>
        <taxon>Fungi</taxon>
        <taxon>Dikarya</taxon>
        <taxon>Ascomycota</taxon>
        <taxon>Pezizomycotina</taxon>
        <taxon>Leotiomycetes</taxon>
        <taxon>Helotiales</taxon>
        <taxon>Hyaloscyphaceae</taxon>
        <taxon>Hyaloscypha</taxon>
        <taxon>Hyaloscypha bicolor</taxon>
    </lineage>
</organism>
<reference evidence="1 2" key="1">
    <citation type="submission" date="2016-04" db="EMBL/GenBank/DDBJ databases">
        <title>A degradative enzymes factory behind the ericoid mycorrhizal symbiosis.</title>
        <authorList>
            <consortium name="DOE Joint Genome Institute"/>
            <person name="Martino E."/>
            <person name="Morin E."/>
            <person name="Grelet G."/>
            <person name="Kuo A."/>
            <person name="Kohler A."/>
            <person name="Daghino S."/>
            <person name="Barry K."/>
            <person name="Choi C."/>
            <person name="Cichocki N."/>
            <person name="Clum A."/>
            <person name="Copeland A."/>
            <person name="Hainaut M."/>
            <person name="Haridas S."/>
            <person name="Labutti K."/>
            <person name="Lindquist E."/>
            <person name="Lipzen A."/>
            <person name="Khouja H.-R."/>
            <person name="Murat C."/>
            <person name="Ohm R."/>
            <person name="Olson A."/>
            <person name="Spatafora J."/>
            <person name="Veneault-Fourrey C."/>
            <person name="Henrissat B."/>
            <person name="Grigoriev I."/>
            <person name="Martin F."/>
            <person name="Perotto S."/>
        </authorList>
    </citation>
    <scope>NUCLEOTIDE SEQUENCE [LARGE SCALE GENOMIC DNA]</scope>
    <source>
        <strain evidence="1 2">E</strain>
    </source>
</reference>
<evidence type="ECO:0000313" key="1">
    <source>
        <dbReference type="EMBL" id="PMD52218.1"/>
    </source>
</evidence>